<name>A0AAV4T5A0_CAEEX</name>
<sequence length="189" mass="21454">MKLPNHPFQISNTVHIRHPLSKQTRGRYDTPQAPRIRARSILGGRQRSQNRSQRVSQSRLLLHLLAPEETLPLLIDRAQHSFERVSANSSSGFRDLIRLGMIQRVMECVWPRRLCHYGSRSDEALDIDSDGIFVAISGFRVVISRYLDGDNPEMAIIYRATRDVGQTSSKVLVFFDTLAIPECRNGGVT</sequence>
<evidence type="ECO:0000256" key="1">
    <source>
        <dbReference type="SAM" id="MobiDB-lite"/>
    </source>
</evidence>
<keyword evidence="3" id="KW-1185">Reference proteome</keyword>
<organism evidence="2 3">
    <name type="scientific">Caerostris extrusa</name>
    <name type="common">Bark spider</name>
    <name type="synonym">Caerostris bankana</name>
    <dbReference type="NCBI Taxonomy" id="172846"/>
    <lineage>
        <taxon>Eukaryota</taxon>
        <taxon>Metazoa</taxon>
        <taxon>Ecdysozoa</taxon>
        <taxon>Arthropoda</taxon>
        <taxon>Chelicerata</taxon>
        <taxon>Arachnida</taxon>
        <taxon>Araneae</taxon>
        <taxon>Araneomorphae</taxon>
        <taxon>Entelegynae</taxon>
        <taxon>Araneoidea</taxon>
        <taxon>Araneidae</taxon>
        <taxon>Caerostris</taxon>
    </lineage>
</organism>
<evidence type="ECO:0000313" key="3">
    <source>
        <dbReference type="Proteomes" id="UP001054945"/>
    </source>
</evidence>
<accession>A0AAV4T5A0</accession>
<feature type="region of interest" description="Disordered" evidence="1">
    <location>
        <begin position="19"/>
        <end position="54"/>
    </location>
</feature>
<comment type="caution">
    <text evidence="2">The sequence shown here is derived from an EMBL/GenBank/DDBJ whole genome shotgun (WGS) entry which is preliminary data.</text>
</comment>
<feature type="compositionally biased region" description="Low complexity" evidence="1">
    <location>
        <begin position="45"/>
        <end position="54"/>
    </location>
</feature>
<dbReference type="EMBL" id="BPLR01010703">
    <property type="protein sequence ID" value="GIY41290.1"/>
    <property type="molecule type" value="Genomic_DNA"/>
</dbReference>
<dbReference type="Proteomes" id="UP001054945">
    <property type="component" value="Unassembled WGS sequence"/>
</dbReference>
<proteinExistence type="predicted"/>
<dbReference type="AlphaFoldDB" id="A0AAV4T5A0"/>
<protein>
    <submittedName>
        <fullName evidence="2">Uncharacterized protein</fullName>
    </submittedName>
</protein>
<evidence type="ECO:0000313" key="2">
    <source>
        <dbReference type="EMBL" id="GIY41290.1"/>
    </source>
</evidence>
<gene>
    <name evidence="2" type="ORF">CEXT_201921</name>
</gene>
<reference evidence="2 3" key="1">
    <citation type="submission" date="2021-06" db="EMBL/GenBank/DDBJ databases">
        <title>Caerostris extrusa draft genome.</title>
        <authorList>
            <person name="Kono N."/>
            <person name="Arakawa K."/>
        </authorList>
    </citation>
    <scope>NUCLEOTIDE SEQUENCE [LARGE SCALE GENOMIC DNA]</scope>
</reference>